<dbReference type="GO" id="GO:0031490">
    <property type="term" value="F:chromatin DNA binding"/>
    <property type="evidence" value="ECO:0007669"/>
    <property type="project" value="InterPro"/>
</dbReference>
<comment type="caution">
    <text evidence="2">The sequence shown here is derived from an EMBL/GenBank/DDBJ whole genome shotgun (WGS) entry which is preliminary data.</text>
</comment>
<feature type="compositionally biased region" description="Polar residues" evidence="1">
    <location>
        <begin position="290"/>
        <end position="299"/>
    </location>
</feature>
<dbReference type="Proteomes" id="UP001163823">
    <property type="component" value="Chromosome 11"/>
</dbReference>
<name>A0AAD7L5H4_QUISA</name>
<dbReference type="KEGG" id="qsa:O6P43_027920"/>
<gene>
    <name evidence="2" type="ORF">O6P43_027920</name>
</gene>
<feature type="compositionally biased region" description="Polar residues" evidence="1">
    <location>
        <begin position="49"/>
        <end position="66"/>
    </location>
</feature>
<keyword evidence="3" id="KW-1185">Reference proteome</keyword>
<feature type="compositionally biased region" description="Polar residues" evidence="1">
    <location>
        <begin position="151"/>
        <end position="164"/>
    </location>
</feature>
<reference evidence="2" key="1">
    <citation type="journal article" date="2023" name="Science">
        <title>Elucidation of the pathway for biosynthesis of saponin adjuvants from the soapbark tree.</title>
        <authorList>
            <person name="Reed J."/>
            <person name="Orme A."/>
            <person name="El-Demerdash A."/>
            <person name="Owen C."/>
            <person name="Martin L.B.B."/>
            <person name="Misra R.C."/>
            <person name="Kikuchi S."/>
            <person name="Rejzek M."/>
            <person name="Martin A.C."/>
            <person name="Harkess A."/>
            <person name="Leebens-Mack J."/>
            <person name="Louveau T."/>
            <person name="Stephenson M.J."/>
            <person name="Osbourn A."/>
        </authorList>
    </citation>
    <scope>NUCLEOTIDE SEQUENCE</scope>
    <source>
        <strain evidence="2">S10</strain>
    </source>
</reference>
<feature type="compositionally biased region" description="Low complexity" evidence="1">
    <location>
        <begin position="26"/>
        <end position="48"/>
    </location>
</feature>
<dbReference type="AlphaFoldDB" id="A0AAD7L5H4"/>
<evidence type="ECO:0000313" key="3">
    <source>
        <dbReference type="Proteomes" id="UP001163823"/>
    </source>
</evidence>
<dbReference type="PANTHER" id="PTHR33137">
    <property type="entry name" value="MEDIATOR OF RNA POLYMERASE II TRANSCRIPTION SUBUNIT 15A-RELATED"/>
    <property type="match status" value="1"/>
</dbReference>
<dbReference type="EMBL" id="JARAOO010000011">
    <property type="protein sequence ID" value="KAJ7951948.1"/>
    <property type="molecule type" value="Genomic_DNA"/>
</dbReference>
<dbReference type="GO" id="GO:0003713">
    <property type="term" value="F:transcription coactivator activity"/>
    <property type="evidence" value="ECO:0007669"/>
    <property type="project" value="InterPro"/>
</dbReference>
<dbReference type="PANTHER" id="PTHR33137:SF4">
    <property type="entry name" value="MEDIATOR OF RNA POLYMERASE II TRANSCRIPTION SUBUNIT 15A-RELATED"/>
    <property type="match status" value="1"/>
</dbReference>
<feature type="region of interest" description="Disordered" evidence="1">
    <location>
        <begin position="26"/>
        <end position="118"/>
    </location>
</feature>
<dbReference type="InterPro" id="IPR044661">
    <property type="entry name" value="MED15a/b/c-like"/>
</dbReference>
<feature type="compositionally biased region" description="Low complexity" evidence="1">
    <location>
        <begin position="91"/>
        <end position="115"/>
    </location>
</feature>
<organism evidence="2 3">
    <name type="scientific">Quillaja saponaria</name>
    <name type="common">Soap bark tree</name>
    <dbReference type="NCBI Taxonomy" id="32244"/>
    <lineage>
        <taxon>Eukaryota</taxon>
        <taxon>Viridiplantae</taxon>
        <taxon>Streptophyta</taxon>
        <taxon>Embryophyta</taxon>
        <taxon>Tracheophyta</taxon>
        <taxon>Spermatophyta</taxon>
        <taxon>Magnoliopsida</taxon>
        <taxon>eudicotyledons</taxon>
        <taxon>Gunneridae</taxon>
        <taxon>Pentapetalae</taxon>
        <taxon>rosids</taxon>
        <taxon>fabids</taxon>
        <taxon>Fabales</taxon>
        <taxon>Quillajaceae</taxon>
        <taxon>Quillaja</taxon>
    </lineage>
</organism>
<sequence>MQQHQHQQQLINQQNNLTNIHQQQLGSNVPGLQQQQQQLLGTQSGNSSMQTNQHSVHMLQQSKVPMQQQQNASNLLSSQGQQAQPQPPQLPQIQSQSAQLQQQLSLQQQQPNPLQRDMQQRIQASGPLLQQQNVLDQQKQLYQSQRALPEASSTSMDSTAQTGQANGGDWQEEVYQKIKNTKELYFADLHEMHNKIALKLQQHDSVPQQPKPDPLEKLRVFKSMLERLLAFLQVSKSSITPSLKDKLGAYEKQIIHLINTNRPRRPNSAMQQGQLPPPHMHSMQQPQSQVHENQMNSQLQSTNLPSSIAAMQNSNNMTSLQQNMRSSLQSAANMDSGTRKFFELPAAGCNGIPTTKSCEHFPTDKH</sequence>
<feature type="compositionally biased region" description="Low complexity" evidence="1">
    <location>
        <begin position="280"/>
        <end position="289"/>
    </location>
</feature>
<protein>
    <submittedName>
        <fullName evidence="2">Mediator of RNA polymerase II transcription subunit 15a</fullName>
    </submittedName>
</protein>
<feature type="region of interest" description="Disordered" evidence="1">
    <location>
        <begin position="260"/>
        <end position="299"/>
    </location>
</feature>
<accession>A0AAD7L5H4</accession>
<proteinExistence type="predicted"/>
<evidence type="ECO:0000256" key="1">
    <source>
        <dbReference type="SAM" id="MobiDB-lite"/>
    </source>
</evidence>
<evidence type="ECO:0000313" key="2">
    <source>
        <dbReference type="EMBL" id="KAJ7951948.1"/>
    </source>
</evidence>
<feature type="compositionally biased region" description="Low complexity" evidence="1">
    <location>
        <begin position="67"/>
        <end position="84"/>
    </location>
</feature>
<feature type="region of interest" description="Disordered" evidence="1">
    <location>
        <begin position="144"/>
        <end position="168"/>
    </location>
</feature>